<dbReference type="PANTHER" id="PTHR35585:SF1">
    <property type="entry name" value="HHE DOMAIN PROTEIN (AFU_ORTHOLOGUE AFUA_4G00730)"/>
    <property type="match status" value="1"/>
</dbReference>
<evidence type="ECO:0000256" key="1">
    <source>
        <dbReference type="SAM" id="MobiDB-lite"/>
    </source>
</evidence>
<dbReference type="InterPro" id="IPR012312">
    <property type="entry name" value="Hemerythrin-like"/>
</dbReference>
<feature type="compositionally biased region" description="Acidic residues" evidence="1">
    <location>
        <begin position="44"/>
        <end position="56"/>
    </location>
</feature>
<organism evidence="3 4">
    <name type="scientific">Streptomyces sviceus (strain ATCC 29083 / DSM 924 / JCM 4929 / NBRC 13980 / NCIMB 11184 / NRRL 5439 / UC 5370)</name>
    <dbReference type="NCBI Taxonomy" id="463191"/>
    <lineage>
        <taxon>Bacteria</taxon>
        <taxon>Bacillati</taxon>
        <taxon>Actinomycetota</taxon>
        <taxon>Actinomycetes</taxon>
        <taxon>Kitasatosporales</taxon>
        <taxon>Streptomycetaceae</taxon>
        <taxon>Streptomyces</taxon>
    </lineage>
</organism>
<dbReference type="Pfam" id="PF01814">
    <property type="entry name" value="Hemerythrin"/>
    <property type="match status" value="1"/>
</dbReference>
<dbReference type="PANTHER" id="PTHR35585">
    <property type="entry name" value="HHE DOMAIN PROTEIN (AFU_ORTHOLOGUE AFUA_4G00730)"/>
    <property type="match status" value="1"/>
</dbReference>
<accession>B5HPQ4</accession>
<evidence type="ECO:0000259" key="2">
    <source>
        <dbReference type="Pfam" id="PF01814"/>
    </source>
</evidence>
<reference evidence="3" key="1">
    <citation type="submission" date="2009-10" db="EMBL/GenBank/DDBJ databases">
        <title>The genome sequence of Streptomyces sviceus strain ATCC 29083.</title>
        <authorList>
            <consortium name="The Broad Institute Genome Sequencing Platform"/>
            <consortium name="Broad Institute Microbial Sequencing Center"/>
            <person name="Fischbach M."/>
            <person name="Godfrey P."/>
            <person name="Ward D."/>
            <person name="Young S."/>
            <person name="Zeng Q."/>
            <person name="Koehrsen M."/>
            <person name="Alvarado L."/>
            <person name="Berlin A.M."/>
            <person name="Bochicchio J."/>
            <person name="Borenstein D."/>
            <person name="Chapman S.B."/>
            <person name="Chen Z."/>
            <person name="Engels R."/>
            <person name="Freedman E."/>
            <person name="Gellesch M."/>
            <person name="Goldberg J."/>
            <person name="Griggs A."/>
            <person name="Gujja S."/>
            <person name="Heilman E.R."/>
            <person name="Heiman D.I."/>
            <person name="Hepburn T.A."/>
            <person name="Howarth C."/>
            <person name="Jen D."/>
            <person name="Larson L."/>
            <person name="Lewis B."/>
            <person name="Mehta T."/>
            <person name="Park D."/>
            <person name="Pearson M."/>
            <person name="Richards J."/>
            <person name="Roberts A."/>
            <person name="Saif S."/>
            <person name="Shea T.D."/>
            <person name="Shenoy N."/>
            <person name="Sisk P."/>
            <person name="Stolte C."/>
            <person name="Sykes S.N."/>
            <person name="Thomson T."/>
            <person name="Walk T."/>
            <person name="White J."/>
            <person name="Yandava C."/>
            <person name="Straight P."/>
            <person name="Clardy J."/>
            <person name="Hung D."/>
            <person name="Kolter R."/>
            <person name="Mekalanos J."/>
            <person name="Walker S."/>
            <person name="Walsh C.T."/>
            <person name="Wieland-Brown L.C."/>
            <person name="Haas B."/>
            <person name="Nusbaum C."/>
            <person name="Birren B."/>
        </authorList>
    </citation>
    <scope>NUCLEOTIDE SEQUENCE [LARGE SCALE GENOMIC DNA]</scope>
    <source>
        <strain evidence="3">ATCC 29083</strain>
    </source>
</reference>
<keyword evidence="4" id="KW-1185">Reference proteome</keyword>
<proteinExistence type="predicted"/>
<evidence type="ECO:0000313" key="3">
    <source>
        <dbReference type="EMBL" id="EDY54830.1"/>
    </source>
</evidence>
<dbReference type="HOGENOM" id="CLU_1814791_0_0_11"/>
<name>B5HPQ4_STRX2</name>
<dbReference type="Proteomes" id="UP000002785">
    <property type="component" value="Chromosome"/>
</dbReference>
<dbReference type="eggNOG" id="COG5592">
    <property type="taxonomic scope" value="Bacteria"/>
</dbReference>
<sequence>MNSYAQRRSRPGYRPSGILRSADRTRSGGRGEVYPALKRYKNIDDDEVEHGEEEHDEGNKALLELLEVDEVGPEEWDEKLEELVPAVTHHADEEERTILNGARKNVAMERRQELGEAFMEERERQLKAGCDAVDIVRRIVSS</sequence>
<gene>
    <name evidence="3" type="ORF">SSEG_01410</name>
</gene>
<protein>
    <submittedName>
        <fullName evidence="3">Hemerythrin HHE cation binding domain-containing protein</fullName>
    </submittedName>
</protein>
<feature type="domain" description="Hemerythrin-like" evidence="2">
    <location>
        <begin position="33"/>
        <end position="99"/>
    </location>
</feature>
<dbReference type="AlphaFoldDB" id="B5HPQ4"/>
<dbReference type="EMBL" id="CM000951">
    <property type="protein sequence ID" value="EDY54830.1"/>
    <property type="molecule type" value="Genomic_DNA"/>
</dbReference>
<evidence type="ECO:0000313" key="4">
    <source>
        <dbReference type="Proteomes" id="UP000002785"/>
    </source>
</evidence>
<feature type="region of interest" description="Disordered" evidence="1">
    <location>
        <begin position="1"/>
        <end position="58"/>
    </location>
</feature>